<accession>A0A443PBB0</accession>
<name>A0A443PBB0_9MAGN</name>
<dbReference type="PANTHER" id="PTHR31008">
    <property type="entry name" value="COP1-INTERACTING PROTEIN-RELATED"/>
    <property type="match status" value="1"/>
</dbReference>
<dbReference type="PROSITE" id="PS50104">
    <property type="entry name" value="TIR"/>
    <property type="match status" value="1"/>
</dbReference>
<gene>
    <name evidence="2" type="ORF">CKAN_01703300</name>
</gene>
<dbReference type="GO" id="GO:0007165">
    <property type="term" value="P:signal transduction"/>
    <property type="evidence" value="ECO:0007669"/>
    <property type="project" value="InterPro"/>
</dbReference>
<organism evidence="2 3">
    <name type="scientific">Cinnamomum micranthum f. kanehirae</name>
    <dbReference type="NCBI Taxonomy" id="337451"/>
    <lineage>
        <taxon>Eukaryota</taxon>
        <taxon>Viridiplantae</taxon>
        <taxon>Streptophyta</taxon>
        <taxon>Embryophyta</taxon>
        <taxon>Tracheophyta</taxon>
        <taxon>Spermatophyta</taxon>
        <taxon>Magnoliopsida</taxon>
        <taxon>Magnoliidae</taxon>
        <taxon>Laurales</taxon>
        <taxon>Lauraceae</taxon>
        <taxon>Cinnamomum</taxon>
    </lineage>
</organism>
<comment type="caution">
    <text evidence="2">The sequence shown here is derived from an EMBL/GenBank/DDBJ whole genome shotgun (WGS) entry which is preliminary data.</text>
</comment>
<dbReference type="Proteomes" id="UP000283530">
    <property type="component" value="Unassembled WGS sequence"/>
</dbReference>
<protein>
    <submittedName>
        <fullName evidence="2">Putative disease resistance protein RPP1</fullName>
    </submittedName>
</protein>
<dbReference type="Gene3D" id="3.40.50.10140">
    <property type="entry name" value="Toll/interleukin-1 receptor homology (TIR) domain"/>
    <property type="match status" value="1"/>
</dbReference>
<dbReference type="SMART" id="SM00255">
    <property type="entry name" value="TIR"/>
    <property type="match status" value="1"/>
</dbReference>
<dbReference type="EMBL" id="QPKB01000007">
    <property type="protein sequence ID" value="RWR88052.1"/>
    <property type="molecule type" value="Genomic_DNA"/>
</dbReference>
<dbReference type="InterPro" id="IPR035897">
    <property type="entry name" value="Toll_tir_struct_dom_sf"/>
</dbReference>
<dbReference type="SUPFAM" id="SSF52200">
    <property type="entry name" value="Toll/Interleukin receptor TIR domain"/>
    <property type="match status" value="1"/>
</dbReference>
<dbReference type="InterPro" id="IPR000157">
    <property type="entry name" value="TIR_dom"/>
</dbReference>
<evidence type="ECO:0000259" key="1">
    <source>
        <dbReference type="PROSITE" id="PS50104"/>
    </source>
</evidence>
<dbReference type="AlphaFoldDB" id="A0A443PBB0"/>
<proteinExistence type="predicted"/>
<dbReference type="Pfam" id="PF01582">
    <property type="entry name" value="TIR"/>
    <property type="match status" value="1"/>
</dbReference>
<feature type="domain" description="TIR" evidence="1">
    <location>
        <begin position="118"/>
        <end position="243"/>
    </location>
</feature>
<dbReference type="OrthoDB" id="6078042at2759"/>
<dbReference type="PANTHER" id="PTHR31008:SF16">
    <property type="entry name" value="TOLL-INTERLEUKIN-RESISTANCE (TIR) DOMAIN FAMILY PROTEIN"/>
    <property type="match status" value="1"/>
</dbReference>
<evidence type="ECO:0000313" key="2">
    <source>
        <dbReference type="EMBL" id="RWR88052.1"/>
    </source>
</evidence>
<keyword evidence="3" id="KW-1185">Reference proteome</keyword>
<reference evidence="2 3" key="1">
    <citation type="journal article" date="2019" name="Nat. Plants">
        <title>Stout camphor tree genome fills gaps in understanding of flowering plant genome evolution.</title>
        <authorList>
            <person name="Chaw S.M."/>
            <person name="Liu Y.C."/>
            <person name="Wu Y.W."/>
            <person name="Wang H.Y."/>
            <person name="Lin C.I."/>
            <person name="Wu C.S."/>
            <person name="Ke H.M."/>
            <person name="Chang L.Y."/>
            <person name="Hsu C.Y."/>
            <person name="Yang H.T."/>
            <person name="Sudianto E."/>
            <person name="Hsu M.H."/>
            <person name="Wu K.P."/>
            <person name="Wang L.N."/>
            <person name="Leebens-Mack J.H."/>
            <person name="Tsai I.J."/>
        </authorList>
    </citation>
    <scope>NUCLEOTIDE SEQUENCE [LARGE SCALE GENOMIC DNA]</scope>
    <source>
        <strain evidence="3">cv. Chaw 1501</strain>
        <tissue evidence="2">Young leaves</tissue>
    </source>
</reference>
<sequence>MWDNEVLTIFHFGGVLDWDNKNPVYKGGDQKMFYLNASITYKNLIEKHAGFNFSAGGTGRDHASASAWPTCRGAYLPLRPRRQFKKKKRWWSMAMQRFLPTRFMTSRLWEMASPAQAQACDVFINHRGADTKQTVAGLLYDRLVHLNLRPFLDSMSMEPGDKLFPSLDWAIRNCKVGVAIFSPRYCESRFCLRELALLVEAKKKVIPIFCDVQPSELLKMNNISAAAPPEEVERFRRALEEARYTVGIVFDSQNGGECSLTSKLHLAYMHSVSWGPLICKFINGRRVDEKVTRGGPKDQLHQDYPNH</sequence>
<evidence type="ECO:0000313" key="3">
    <source>
        <dbReference type="Proteomes" id="UP000283530"/>
    </source>
</evidence>